<protein>
    <submittedName>
        <fullName evidence="4">MFS transporter</fullName>
    </submittedName>
</protein>
<feature type="transmembrane region" description="Helical" evidence="2">
    <location>
        <begin position="268"/>
        <end position="295"/>
    </location>
</feature>
<dbReference type="InterPro" id="IPR011701">
    <property type="entry name" value="MFS"/>
</dbReference>
<feature type="transmembrane region" description="Helical" evidence="2">
    <location>
        <begin position="307"/>
        <end position="326"/>
    </location>
</feature>
<feature type="transmembrane region" description="Helical" evidence="2">
    <location>
        <begin position="51"/>
        <end position="69"/>
    </location>
</feature>
<dbReference type="PANTHER" id="PTHR43129:SF1">
    <property type="entry name" value="FOSMIDOMYCIN RESISTANCE PROTEIN"/>
    <property type="match status" value="1"/>
</dbReference>
<feature type="transmembrane region" description="Helical" evidence="2">
    <location>
        <begin position="396"/>
        <end position="418"/>
    </location>
</feature>
<accession>A0A4S3TQV3</accession>
<sequence>MLVPEIDRGPPVWFRNDHFASASNRNDPRQFPVTTETPPETSAGRGRSDTTFIVGAVSIAHFLSHVYLLAYPPLFPLIGAEFGLTTTQLGLLVTAIYVPTLVLQLPLGELVDRIGAKRILVTGLVVTSLGVSLSGTAPTYWTLLAFALLSGIGQSVFHPADYAFLESVTDAANQGTAFGMHTFGGFAGFAAAPVVTGTIGIQFGWRVALPTVGVLGFVYAAALLVLAAPVYKRQIDARESSVTADTDVTDEDGTATLRATVAGLLRPALLFVFAFYFVSMMAIVALQSFTTVFAVDLGFSDSAANTVLTAYLVGSAVGVLAGGPLADRLPFQWVIVAAFGLAAVGIWYSVATAATASLLALVAIFGLVGLLMGIALPARDTLANSFSDAGSTGKSFGFFFTGLSLGAVISPTLLGALIDARSVFTAFVAVGGLLIVAASIVVALGLRARAKRG</sequence>
<feature type="transmembrane region" description="Helical" evidence="2">
    <location>
        <begin position="207"/>
        <end position="231"/>
    </location>
</feature>
<dbReference type="PROSITE" id="PS50850">
    <property type="entry name" value="MFS"/>
    <property type="match status" value="1"/>
</dbReference>
<comment type="caution">
    <text evidence="4">The sequence shown here is derived from an EMBL/GenBank/DDBJ whole genome shotgun (WGS) entry which is preliminary data.</text>
</comment>
<reference evidence="4 5" key="1">
    <citation type="submission" date="2018-10" db="EMBL/GenBank/DDBJ databases">
        <title>Natronolimnobius sp. XQ-INN 246 isolated from Inner Mongolia Autonomous Region of China.</title>
        <authorList>
            <person name="Xue Q."/>
        </authorList>
    </citation>
    <scope>NUCLEOTIDE SEQUENCE [LARGE SCALE GENOMIC DNA]</scope>
    <source>
        <strain evidence="4 5">XQ-INN 246</strain>
    </source>
</reference>
<evidence type="ECO:0000259" key="3">
    <source>
        <dbReference type="PROSITE" id="PS50850"/>
    </source>
</evidence>
<dbReference type="EMBL" id="RBZW01000003">
    <property type="protein sequence ID" value="THE66772.1"/>
    <property type="molecule type" value="Genomic_DNA"/>
</dbReference>
<dbReference type="GO" id="GO:0005886">
    <property type="term" value="C:plasma membrane"/>
    <property type="evidence" value="ECO:0007669"/>
    <property type="project" value="TreeGrafter"/>
</dbReference>
<feature type="transmembrane region" description="Helical" evidence="2">
    <location>
        <begin position="424"/>
        <end position="446"/>
    </location>
</feature>
<evidence type="ECO:0000256" key="1">
    <source>
        <dbReference type="SAM" id="MobiDB-lite"/>
    </source>
</evidence>
<feature type="transmembrane region" description="Helical" evidence="2">
    <location>
        <begin position="177"/>
        <end position="201"/>
    </location>
</feature>
<dbReference type="Pfam" id="PF07690">
    <property type="entry name" value="MFS_1"/>
    <property type="match status" value="1"/>
</dbReference>
<evidence type="ECO:0000313" key="5">
    <source>
        <dbReference type="Proteomes" id="UP000318864"/>
    </source>
</evidence>
<evidence type="ECO:0000256" key="2">
    <source>
        <dbReference type="SAM" id="Phobius"/>
    </source>
</evidence>
<keyword evidence="2" id="KW-1133">Transmembrane helix</keyword>
<feature type="domain" description="Major facilitator superfamily (MFS) profile" evidence="3">
    <location>
        <begin position="53"/>
        <end position="449"/>
    </location>
</feature>
<organism evidence="4 5">
    <name type="scientific">Salinadaptatus halalkaliphilus</name>
    <dbReference type="NCBI Taxonomy" id="2419781"/>
    <lineage>
        <taxon>Archaea</taxon>
        <taxon>Methanobacteriati</taxon>
        <taxon>Methanobacteriota</taxon>
        <taxon>Stenosarchaea group</taxon>
        <taxon>Halobacteria</taxon>
        <taxon>Halobacteriales</taxon>
        <taxon>Natrialbaceae</taxon>
        <taxon>Salinadaptatus</taxon>
    </lineage>
</organism>
<dbReference type="AlphaFoldDB" id="A0A4S3TQV3"/>
<name>A0A4S3TQV3_9EURY</name>
<feature type="transmembrane region" description="Helical" evidence="2">
    <location>
        <begin position="356"/>
        <end position="376"/>
    </location>
</feature>
<feature type="region of interest" description="Disordered" evidence="1">
    <location>
        <begin position="21"/>
        <end position="47"/>
    </location>
</feature>
<keyword evidence="5" id="KW-1185">Reference proteome</keyword>
<feature type="transmembrane region" description="Helical" evidence="2">
    <location>
        <begin position="333"/>
        <end position="350"/>
    </location>
</feature>
<dbReference type="PANTHER" id="PTHR43129">
    <property type="entry name" value="FOSMIDOMYCIN RESISTANCE PROTEIN"/>
    <property type="match status" value="1"/>
</dbReference>
<dbReference type="InterPro" id="IPR020846">
    <property type="entry name" value="MFS_dom"/>
</dbReference>
<dbReference type="Gene3D" id="1.20.1250.20">
    <property type="entry name" value="MFS general substrate transporter like domains"/>
    <property type="match status" value="2"/>
</dbReference>
<feature type="transmembrane region" description="Helical" evidence="2">
    <location>
        <begin position="89"/>
        <end position="107"/>
    </location>
</feature>
<dbReference type="Proteomes" id="UP000318864">
    <property type="component" value="Unassembled WGS sequence"/>
</dbReference>
<proteinExistence type="predicted"/>
<dbReference type="SUPFAM" id="SSF103473">
    <property type="entry name" value="MFS general substrate transporter"/>
    <property type="match status" value="1"/>
</dbReference>
<gene>
    <name evidence="4" type="ORF">D8Y22_01235</name>
</gene>
<evidence type="ECO:0000313" key="4">
    <source>
        <dbReference type="EMBL" id="THE66772.1"/>
    </source>
</evidence>
<keyword evidence="2" id="KW-0812">Transmembrane</keyword>
<dbReference type="GO" id="GO:0022857">
    <property type="term" value="F:transmembrane transporter activity"/>
    <property type="evidence" value="ECO:0007669"/>
    <property type="project" value="InterPro"/>
</dbReference>
<keyword evidence="2" id="KW-0472">Membrane</keyword>
<dbReference type="InterPro" id="IPR036259">
    <property type="entry name" value="MFS_trans_sf"/>
</dbReference>